<dbReference type="STRING" id="1165861.A0A0L0V733"/>
<feature type="compositionally biased region" description="Low complexity" evidence="1">
    <location>
        <begin position="42"/>
        <end position="77"/>
    </location>
</feature>
<comment type="caution">
    <text evidence="2">The sequence shown here is derived from an EMBL/GenBank/DDBJ whole genome shotgun (WGS) entry which is preliminary data.</text>
</comment>
<evidence type="ECO:0000256" key="1">
    <source>
        <dbReference type="SAM" id="MobiDB-lite"/>
    </source>
</evidence>
<reference evidence="3" key="1">
    <citation type="submission" date="2014-03" db="EMBL/GenBank/DDBJ databases">
        <title>The Genome Sequence of Puccinia striiformis f. sp. tritici PST-78.</title>
        <authorList>
            <consortium name="The Broad Institute Genome Sequencing Platform"/>
            <person name="Cuomo C."/>
            <person name="Hulbert S."/>
            <person name="Chen X."/>
            <person name="Walker B."/>
            <person name="Young S.K."/>
            <person name="Zeng Q."/>
            <person name="Gargeya S."/>
            <person name="Fitzgerald M."/>
            <person name="Haas B."/>
            <person name="Abouelleil A."/>
            <person name="Alvarado L."/>
            <person name="Arachchi H.M."/>
            <person name="Berlin A.M."/>
            <person name="Chapman S.B."/>
            <person name="Goldberg J."/>
            <person name="Griggs A."/>
            <person name="Gujja S."/>
            <person name="Hansen M."/>
            <person name="Howarth C."/>
            <person name="Imamovic A."/>
            <person name="Larimer J."/>
            <person name="McCowan C."/>
            <person name="Montmayeur A."/>
            <person name="Murphy C."/>
            <person name="Neiman D."/>
            <person name="Pearson M."/>
            <person name="Priest M."/>
            <person name="Roberts A."/>
            <person name="Saif S."/>
            <person name="Shea T."/>
            <person name="Sisk P."/>
            <person name="Sykes S."/>
            <person name="Wortman J."/>
            <person name="Nusbaum C."/>
            <person name="Birren B."/>
        </authorList>
    </citation>
    <scope>NUCLEOTIDE SEQUENCE [LARGE SCALE GENOMIC DNA]</scope>
    <source>
        <strain evidence="3">race PST-78</strain>
    </source>
</reference>
<dbReference type="AlphaFoldDB" id="A0A0L0V733"/>
<feature type="compositionally biased region" description="Basic and acidic residues" evidence="1">
    <location>
        <begin position="78"/>
        <end position="88"/>
    </location>
</feature>
<name>A0A0L0V733_9BASI</name>
<keyword evidence="3" id="KW-1185">Reference proteome</keyword>
<dbReference type="PANTHER" id="PTHR33050:SF7">
    <property type="entry name" value="RIBONUCLEASE H"/>
    <property type="match status" value="1"/>
</dbReference>
<dbReference type="InterPro" id="IPR043502">
    <property type="entry name" value="DNA/RNA_pol_sf"/>
</dbReference>
<organism evidence="2 3">
    <name type="scientific">Puccinia striiformis f. sp. tritici PST-78</name>
    <dbReference type="NCBI Taxonomy" id="1165861"/>
    <lineage>
        <taxon>Eukaryota</taxon>
        <taxon>Fungi</taxon>
        <taxon>Dikarya</taxon>
        <taxon>Basidiomycota</taxon>
        <taxon>Pucciniomycotina</taxon>
        <taxon>Pucciniomycetes</taxon>
        <taxon>Pucciniales</taxon>
        <taxon>Pucciniaceae</taxon>
        <taxon>Puccinia</taxon>
    </lineage>
</organism>
<dbReference type="Proteomes" id="UP000054564">
    <property type="component" value="Unassembled WGS sequence"/>
</dbReference>
<dbReference type="InterPro" id="IPR052055">
    <property type="entry name" value="Hepadnavirus_pol/RT"/>
</dbReference>
<proteinExistence type="predicted"/>
<dbReference type="SUPFAM" id="SSF56672">
    <property type="entry name" value="DNA/RNA polymerases"/>
    <property type="match status" value="1"/>
</dbReference>
<feature type="region of interest" description="Disordered" evidence="1">
    <location>
        <begin position="1"/>
        <end position="88"/>
    </location>
</feature>
<evidence type="ECO:0000313" key="2">
    <source>
        <dbReference type="EMBL" id="KNE94814.1"/>
    </source>
</evidence>
<gene>
    <name evidence="2" type="ORF">PSTG_11825</name>
</gene>
<evidence type="ECO:0000313" key="3">
    <source>
        <dbReference type="Proteomes" id="UP000054564"/>
    </source>
</evidence>
<dbReference type="PANTHER" id="PTHR33050">
    <property type="entry name" value="REVERSE TRANSCRIPTASE DOMAIN-CONTAINING PROTEIN"/>
    <property type="match status" value="1"/>
</dbReference>
<evidence type="ECO:0008006" key="4">
    <source>
        <dbReference type="Google" id="ProtNLM"/>
    </source>
</evidence>
<dbReference type="EMBL" id="AJIL01000108">
    <property type="protein sequence ID" value="KNE94814.1"/>
    <property type="molecule type" value="Genomic_DNA"/>
</dbReference>
<sequence>MTHTSAVAPKVKEEQQSIQLTLPAKPKEPRSRRGYKGQHYDPYFNQNRNNNNNRNNDQPDYNTRQQGRNGRNEGNSNRSREYVVETRREPSEILDPIDCEMRDETTIILASPLLSQATTTWPDEITCKMNTPVWEEALKVAGLIPEFQDVIDGFKDGFDQGIPEHNFAKEVAAGRMFGPYSVEQLTARFKFFWINPLGAVVNGDGSVRPVNDLSFPRNVPGTPSVNSFVNKEDYSTTWDDFKIISRFLRKQEHPLMLAIFDWEKAYRQIPTAKSQWPYLMIRNFDNQILIDTRIAFGGVASCGSFGRPADVWQQIMLKEFDLMGAFQWVDNNLFIKKPESNLTLDHIIRRSEELGVKTNPSKVSPFKEEQKYIGFIWNATHKTVRLPEDKKLQRIQQVKEFLAPDASFTFKQVEQMASQLNHVSYMLPQLRCYLNGLYRWMNGWVHKNIELTLPANARDDLEMWLTTLLFFKETRMIQNPDPTDIGWVGDATTSYGIGVLIGKRWAQFQLREGWNHGPKPKRNIAWLETVAIQVGLIALSTLKARPGKNFIVWTDNTTTESTIKKKRAAGVHVNKEWKLIQTLLVKLDLDITAQRVTSKENPADALSRGDRSRYDPRLQMFITLPDDLEERMFQV</sequence>
<protein>
    <recommendedName>
        <fullName evidence="4">Reverse transcriptase domain-containing protein</fullName>
    </recommendedName>
</protein>
<accession>A0A0L0V733</accession>